<sequence length="182" mass="18451">MGTTMKVAGAVLFATVAVAGCGDGSRSAGPTVTVTAAPSASPGGSSAGTQQPETPTRTATAAPTAANRTVTALPTAGQAVRVLTESGKTTCNIRAELVECQSVEFGKTYRAKTGEPATGFVYRDGALGWYYGNMAVTAPATTIRYGSTYSAYGWTVEASAGKTVFSRDGHGVSVDVTNTTTF</sequence>
<proteinExistence type="predicted"/>
<dbReference type="RefSeq" id="WP_068745893.1">
    <property type="nucleotide sequence ID" value="NZ_LSRE01000017.1"/>
</dbReference>
<feature type="compositionally biased region" description="Low complexity" evidence="1">
    <location>
        <begin position="36"/>
        <end position="67"/>
    </location>
</feature>
<protein>
    <recommendedName>
        <fullName evidence="5">Lipoprotein LpqJ</fullName>
    </recommendedName>
</protein>
<evidence type="ECO:0000256" key="1">
    <source>
        <dbReference type="SAM" id="MobiDB-lite"/>
    </source>
</evidence>
<organism evidence="3 4">
    <name type="scientific">Tsukamurella pseudospumae</name>
    <dbReference type="NCBI Taxonomy" id="239498"/>
    <lineage>
        <taxon>Bacteria</taxon>
        <taxon>Bacillati</taxon>
        <taxon>Actinomycetota</taxon>
        <taxon>Actinomycetes</taxon>
        <taxon>Mycobacteriales</taxon>
        <taxon>Tsukamurellaceae</taxon>
        <taxon>Tsukamurella</taxon>
    </lineage>
</organism>
<evidence type="ECO:0000313" key="4">
    <source>
        <dbReference type="Proteomes" id="UP000070409"/>
    </source>
</evidence>
<feature type="signal peptide" evidence="2">
    <location>
        <begin position="1"/>
        <end position="19"/>
    </location>
</feature>
<dbReference type="EMBL" id="LSRE01000017">
    <property type="protein sequence ID" value="KXO97734.1"/>
    <property type="molecule type" value="Genomic_DNA"/>
</dbReference>
<dbReference type="Proteomes" id="UP000070409">
    <property type="component" value="Unassembled WGS sequence"/>
</dbReference>
<name>A0A137ZHS1_9ACTN</name>
<feature type="region of interest" description="Disordered" evidence="1">
    <location>
        <begin position="24"/>
        <end position="67"/>
    </location>
</feature>
<evidence type="ECO:0000256" key="2">
    <source>
        <dbReference type="SAM" id="SignalP"/>
    </source>
</evidence>
<feature type="chain" id="PRO_5046529422" description="Lipoprotein LpqJ" evidence="2">
    <location>
        <begin position="20"/>
        <end position="182"/>
    </location>
</feature>
<accession>A0A137ZHS1</accession>
<keyword evidence="4" id="KW-1185">Reference proteome</keyword>
<comment type="caution">
    <text evidence="3">The sequence shown here is derived from an EMBL/GenBank/DDBJ whole genome shotgun (WGS) entry which is preliminary data.</text>
</comment>
<gene>
    <name evidence="3" type="ORF">AXK61_22155</name>
</gene>
<evidence type="ECO:0000313" key="3">
    <source>
        <dbReference type="EMBL" id="KXO97734.1"/>
    </source>
</evidence>
<evidence type="ECO:0008006" key="5">
    <source>
        <dbReference type="Google" id="ProtNLM"/>
    </source>
</evidence>
<dbReference type="PROSITE" id="PS51257">
    <property type="entry name" value="PROKAR_LIPOPROTEIN"/>
    <property type="match status" value="1"/>
</dbReference>
<reference evidence="3 4" key="1">
    <citation type="submission" date="2016-02" db="EMBL/GenBank/DDBJ databases">
        <authorList>
            <person name="Teng J.L."/>
            <person name="Tang Y."/>
            <person name="Huang Y."/>
            <person name="Guo F."/>
            <person name="Wei W."/>
            <person name="Chen J.H."/>
            <person name="Wong S.Y."/>
            <person name="Lau S.K."/>
            <person name="Woo P.C."/>
        </authorList>
    </citation>
    <scope>NUCLEOTIDE SEQUENCE [LARGE SCALE GENOMIC DNA]</scope>
    <source>
        <strain evidence="3 4">JCM 13375</strain>
    </source>
</reference>
<keyword evidence="2" id="KW-0732">Signal</keyword>